<reference evidence="9" key="1">
    <citation type="submission" date="2016-05" db="EMBL/GenBank/DDBJ databases">
        <title>Comparative genomics of biotechnologically important yeasts.</title>
        <authorList>
            <consortium name="DOE Joint Genome Institute"/>
            <person name="Riley R."/>
            <person name="Haridas S."/>
            <person name="Wolfe K.H."/>
            <person name="Lopes M.R."/>
            <person name="Hittinger C.T."/>
            <person name="Goker M."/>
            <person name="Salamov A."/>
            <person name="Wisecaver J."/>
            <person name="Long T.M."/>
            <person name="Aerts A.L."/>
            <person name="Barry K."/>
            <person name="Choi C."/>
            <person name="Clum A."/>
            <person name="Coughlan A.Y."/>
            <person name="Deshpande S."/>
            <person name="Douglass A.P."/>
            <person name="Hanson S.J."/>
            <person name="Klenk H.-P."/>
            <person name="Labutti K."/>
            <person name="Lapidus A."/>
            <person name="Lindquist E."/>
            <person name="Lipzen A."/>
            <person name="Meier-Kolthoff J.P."/>
            <person name="Ohm R.A."/>
            <person name="Otillar R.P."/>
            <person name="Pangilinan J."/>
            <person name="Peng Y."/>
            <person name="Rokas A."/>
            <person name="Rosa C.A."/>
            <person name="Scheuner C."/>
            <person name="Sibirny A.A."/>
            <person name="Slot J.C."/>
            <person name="Stielow J.B."/>
            <person name="Sun H."/>
            <person name="Kurtzman C.P."/>
            <person name="Blackwell M."/>
            <person name="Grigoriev I.V."/>
            <person name="Jeffries T.W."/>
        </authorList>
    </citation>
    <scope>NUCLEOTIDE SEQUENCE [LARGE SCALE GENOMIC DNA]</scope>
    <source>
        <strain evidence="9">NRRL Y-1933</strain>
    </source>
</reference>
<keyword evidence="4 6" id="KW-1133">Transmembrane helix</keyword>
<evidence type="ECO:0000256" key="4">
    <source>
        <dbReference type="ARBA" id="ARBA00022989"/>
    </source>
</evidence>
<evidence type="ECO:0000256" key="2">
    <source>
        <dbReference type="ARBA" id="ARBA00022475"/>
    </source>
</evidence>
<evidence type="ECO:0000259" key="7">
    <source>
        <dbReference type="Pfam" id="PF02656"/>
    </source>
</evidence>
<dbReference type="InterPro" id="IPR003807">
    <property type="entry name" value="DUF202"/>
</dbReference>
<dbReference type="Pfam" id="PF02656">
    <property type="entry name" value="DUF202"/>
    <property type="match status" value="1"/>
</dbReference>
<keyword evidence="5 6" id="KW-0472">Membrane</keyword>
<dbReference type="InterPro" id="IPR052053">
    <property type="entry name" value="IM_YidH-like"/>
</dbReference>
<gene>
    <name evidence="8" type="ORF">HYPBUDRAFT_106175</name>
</gene>
<name>A0A1E4RMJ8_9ASCO</name>
<dbReference type="OrthoDB" id="199599at2759"/>
<keyword evidence="9" id="KW-1185">Reference proteome</keyword>
<dbReference type="EMBL" id="KV454539">
    <property type="protein sequence ID" value="ODV68508.1"/>
    <property type="molecule type" value="Genomic_DNA"/>
</dbReference>
<comment type="subcellular location">
    <subcellularLocation>
        <location evidence="1">Cell membrane</location>
        <topology evidence="1">Multi-pass membrane protein</topology>
    </subcellularLocation>
</comment>
<organism evidence="8 9">
    <name type="scientific">Hyphopichia burtonii NRRL Y-1933</name>
    <dbReference type="NCBI Taxonomy" id="984485"/>
    <lineage>
        <taxon>Eukaryota</taxon>
        <taxon>Fungi</taxon>
        <taxon>Dikarya</taxon>
        <taxon>Ascomycota</taxon>
        <taxon>Saccharomycotina</taxon>
        <taxon>Pichiomycetes</taxon>
        <taxon>Debaryomycetaceae</taxon>
        <taxon>Hyphopichia</taxon>
    </lineage>
</organism>
<dbReference type="RefSeq" id="XP_020077575.1">
    <property type="nucleotide sequence ID" value="XM_020218465.1"/>
</dbReference>
<evidence type="ECO:0000313" key="9">
    <source>
        <dbReference type="Proteomes" id="UP000095085"/>
    </source>
</evidence>
<dbReference type="AlphaFoldDB" id="A0A1E4RMJ8"/>
<keyword evidence="2" id="KW-1003">Cell membrane</keyword>
<feature type="transmembrane region" description="Helical" evidence="6">
    <location>
        <begin position="73"/>
        <end position="98"/>
    </location>
</feature>
<evidence type="ECO:0000256" key="5">
    <source>
        <dbReference type="ARBA" id="ARBA00023136"/>
    </source>
</evidence>
<feature type="transmembrane region" description="Helical" evidence="6">
    <location>
        <begin position="32"/>
        <end position="53"/>
    </location>
</feature>
<dbReference type="GeneID" id="30993015"/>
<evidence type="ECO:0000256" key="1">
    <source>
        <dbReference type="ARBA" id="ARBA00004651"/>
    </source>
</evidence>
<dbReference type="PANTHER" id="PTHR34187">
    <property type="entry name" value="FGR18P"/>
    <property type="match status" value="1"/>
</dbReference>
<dbReference type="PANTHER" id="PTHR34187:SF2">
    <property type="entry name" value="DUF202 DOMAIN-CONTAINING PROTEIN"/>
    <property type="match status" value="1"/>
</dbReference>
<proteinExistence type="predicted"/>
<evidence type="ECO:0000256" key="3">
    <source>
        <dbReference type="ARBA" id="ARBA00022692"/>
    </source>
</evidence>
<dbReference type="GO" id="GO:0005886">
    <property type="term" value="C:plasma membrane"/>
    <property type="evidence" value="ECO:0007669"/>
    <property type="project" value="UniProtKB-SubCell"/>
</dbReference>
<keyword evidence="3 6" id="KW-0812">Transmembrane</keyword>
<evidence type="ECO:0000256" key="6">
    <source>
        <dbReference type="SAM" id="Phobius"/>
    </source>
</evidence>
<feature type="domain" description="DUF202" evidence="7">
    <location>
        <begin position="20"/>
        <end position="101"/>
    </location>
</feature>
<dbReference type="Proteomes" id="UP000095085">
    <property type="component" value="Unassembled WGS sequence"/>
</dbReference>
<sequence length="145" mass="16232">MLSGRFPYALVMKVSSSEPRDVLQSERTCLTFIRFSTSLFFVALGVVLNFKLHTSSDDKDGGGDEPSKGFSNYSFFVAMVLMSLAVITLIVSGIDYFVTIKRYAKHKIKTYNFNNLTTIFCVTSIIITLLGINISLIVDQYIKES</sequence>
<protein>
    <recommendedName>
        <fullName evidence="7">DUF202 domain-containing protein</fullName>
    </recommendedName>
</protein>
<accession>A0A1E4RMJ8</accession>
<feature type="transmembrane region" description="Helical" evidence="6">
    <location>
        <begin position="119"/>
        <end position="138"/>
    </location>
</feature>
<evidence type="ECO:0000313" key="8">
    <source>
        <dbReference type="EMBL" id="ODV68508.1"/>
    </source>
</evidence>